<evidence type="ECO:0000313" key="1">
    <source>
        <dbReference type="EMBL" id="QJA49467.1"/>
    </source>
</evidence>
<dbReference type="EMBL" id="MT144138">
    <property type="protein sequence ID" value="QJA49467.1"/>
    <property type="molecule type" value="Genomic_DNA"/>
</dbReference>
<accession>A0A6H1ZQ81</accession>
<sequence>MAMIDPTEYELDESQEPYAVKAGEEYKLVIVEVKEGTDKNDLDYLMPRLEVVGEPYAKDFTHFLHIPNKNEMGEKQLNRVRFNYTSFCQCFSIDNSRPHDPVDEWPGHEGFAILGLGQNEQYGEQNFIKKLVTPA</sequence>
<proteinExistence type="predicted"/>
<name>A0A6H1ZQ81_9ZZZZ</name>
<reference evidence="1" key="1">
    <citation type="submission" date="2020-03" db="EMBL/GenBank/DDBJ databases">
        <title>The deep terrestrial virosphere.</title>
        <authorList>
            <person name="Holmfeldt K."/>
            <person name="Nilsson E."/>
            <person name="Simone D."/>
            <person name="Lopez-Fernandez M."/>
            <person name="Wu X."/>
            <person name="de Brujin I."/>
            <person name="Lundin D."/>
            <person name="Andersson A."/>
            <person name="Bertilsson S."/>
            <person name="Dopson M."/>
        </authorList>
    </citation>
    <scope>NUCLEOTIDE SEQUENCE</scope>
    <source>
        <strain evidence="1">TM448A01366</strain>
    </source>
</reference>
<protein>
    <submittedName>
        <fullName evidence="1">Uncharacterized protein</fullName>
    </submittedName>
</protein>
<gene>
    <name evidence="1" type="ORF">TM448A01366_0013</name>
</gene>
<dbReference type="AlphaFoldDB" id="A0A6H1ZQ81"/>
<organism evidence="1">
    <name type="scientific">viral metagenome</name>
    <dbReference type="NCBI Taxonomy" id="1070528"/>
    <lineage>
        <taxon>unclassified sequences</taxon>
        <taxon>metagenomes</taxon>
        <taxon>organismal metagenomes</taxon>
    </lineage>
</organism>